<evidence type="ECO:0000259" key="1">
    <source>
        <dbReference type="PROSITE" id="PS50105"/>
    </source>
</evidence>
<dbReference type="PROSITE" id="PS50105">
    <property type="entry name" value="SAM_DOMAIN"/>
    <property type="match status" value="1"/>
</dbReference>
<organism evidence="2">
    <name type="scientific">Aceria tosichella</name>
    <name type="common">wheat curl mite</name>
    <dbReference type="NCBI Taxonomy" id="561515"/>
    <lineage>
        <taxon>Eukaryota</taxon>
        <taxon>Metazoa</taxon>
        <taxon>Ecdysozoa</taxon>
        <taxon>Arthropoda</taxon>
        <taxon>Chelicerata</taxon>
        <taxon>Arachnida</taxon>
        <taxon>Acari</taxon>
        <taxon>Acariformes</taxon>
        <taxon>Trombidiformes</taxon>
        <taxon>Prostigmata</taxon>
        <taxon>Eupodina</taxon>
        <taxon>Eriophyoidea</taxon>
        <taxon>Eriophyidae</taxon>
        <taxon>Eriophyinae</taxon>
        <taxon>Aceriini</taxon>
        <taxon>Aceria</taxon>
    </lineage>
</organism>
<sequence length="119" mass="14281">MSQVTWTRNNFTNNGQNYMVPPATPSVPVDENRKPKHLSQWTNADVIKWLKRHCEHFYEQYGDLFLEHEITGRSLCRINDNMLERMGIELQDHRDELRRIIMKLKLKSDMVKLRDLERA</sequence>
<dbReference type="InterPro" id="IPR052268">
    <property type="entry name" value="SAM_domain-containing_protein"/>
</dbReference>
<evidence type="ECO:0000313" key="2">
    <source>
        <dbReference type="EMBL" id="MDE47308.1"/>
    </source>
</evidence>
<dbReference type="PANTHER" id="PTHR20843:SF0">
    <property type="entry name" value="PROTEIN AVEUGLE"/>
    <property type="match status" value="1"/>
</dbReference>
<proteinExistence type="predicted"/>
<dbReference type="GO" id="GO:0009898">
    <property type="term" value="C:cytoplasmic side of plasma membrane"/>
    <property type="evidence" value="ECO:0007669"/>
    <property type="project" value="TreeGrafter"/>
</dbReference>
<dbReference type="SUPFAM" id="SSF47769">
    <property type="entry name" value="SAM/Pointed domain"/>
    <property type="match status" value="1"/>
</dbReference>
<dbReference type="Pfam" id="PF07647">
    <property type="entry name" value="SAM_2"/>
    <property type="match status" value="1"/>
</dbReference>
<dbReference type="InterPro" id="IPR001660">
    <property type="entry name" value="SAM"/>
</dbReference>
<gene>
    <name evidence="2" type="primary">ave</name>
    <name evidence="2" type="ORF">g.19295</name>
</gene>
<reference evidence="2" key="1">
    <citation type="submission" date="2018-10" db="EMBL/GenBank/DDBJ databases">
        <title>Transcriptome assembly of Aceria tosichella (Wheat curl mite) Type 2.</title>
        <authorList>
            <person name="Scully E.D."/>
            <person name="Geib S.M."/>
            <person name="Palmer N.A."/>
            <person name="Gupta A.K."/>
            <person name="Sarath G."/>
            <person name="Tatineni S."/>
        </authorList>
    </citation>
    <scope>NUCLEOTIDE SEQUENCE</scope>
    <source>
        <strain evidence="2">LincolnNE</strain>
    </source>
</reference>
<feature type="domain" description="SAM" evidence="1">
    <location>
        <begin position="41"/>
        <end position="107"/>
    </location>
</feature>
<dbReference type="SMART" id="SM00454">
    <property type="entry name" value="SAM"/>
    <property type="match status" value="1"/>
</dbReference>
<accession>A0A6G1SA87</accession>
<dbReference type="PANTHER" id="PTHR20843">
    <property type="entry name" value="STERILE ALPHA MOTIF DOMAIN CONTAINING PROTEIN 10"/>
    <property type="match status" value="1"/>
</dbReference>
<dbReference type="InterPro" id="IPR013761">
    <property type="entry name" value="SAM/pointed_sf"/>
</dbReference>
<dbReference type="AlphaFoldDB" id="A0A6G1SA87"/>
<dbReference type="EMBL" id="GGYP01002537">
    <property type="protein sequence ID" value="MDE47308.1"/>
    <property type="molecule type" value="Transcribed_RNA"/>
</dbReference>
<name>A0A6G1SA87_9ACAR</name>
<protein>
    <submittedName>
        <fullName evidence="2">Protein aveugle</fullName>
    </submittedName>
</protein>
<dbReference type="Gene3D" id="1.10.150.50">
    <property type="entry name" value="Transcription Factor, Ets-1"/>
    <property type="match status" value="1"/>
</dbReference>
<dbReference type="GO" id="GO:0007169">
    <property type="term" value="P:cell surface receptor protein tyrosine kinase signaling pathway"/>
    <property type="evidence" value="ECO:0007669"/>
    <property type="project" value="TreeGrafter"/>
</dbReference>